<keyword evidence="8" id="KW-1185">Reference proteome</keyword>
<dbReference type="InterPro" id="IPR002893">
    <property type="entry name" value="Znf_MYND"/>
</dbReference>
<protein>
    <recommendedName>
        <fullName evidence="6">MYND-type domain-containing protein</fullName>
    </recommendedName>
</protein>
<dbReference type="GO" id="GO:0008270">
    <property type="term" value="F:zinc ion binding"/>
    <property type="evidence" value="ECO:0007669"/>
    <property type="project" value="UniProtKB-KW"/>
</dbReference>
<evidence type="ECO:0000313" key="7">
    <source>
        <dbReference type="EMBL" id="KAK7691979.1"/>
    </source>
</evidence>
<name>A0AAW0GJN1_9APHY</name>
<comment type="caution">
    <text evidence="7">The sequence shown here is derived from an EMBL/GenBank/DDBJ whole genome shotgun (WGS) entry which is preliminary data.</text>
</comment>
<evidence type="ECO:0000256" key="4">
    <source>
        <dbReference type="PROSITE-ProRule" id="PRU00134"/>
    </source>
</evidence>
<reference evidence="7 8" key="1">
    <citation type="submission" date="2022-09" db="EMBL/GenBank/DDBJ databases">
        <authorList>
            <person name="Palmer J.M."/>
        </authorList>
    </citation>
    <scope>NUCLEOTIDE SEQUENCE [LARGE SCALE GENOMIC DNA]</scope>
    <source>
        <strain evidence="7 8">DSM 7382</strain>
    </source>
</reference>
<evidence type="ECO:0000256" key="3">
    <source>
        <dbReference type="ARBA" id="ARBA00022833"/>
    </source>
</evidence>
<feature type="region of interest" description="Disordered" evidence="5">
    <location>
        <begin position="516"/>
        <end position="546"/>
    </location>
</feature>
<proteinExistence type="predicted"/>
<dbReference type="PROSITE" id="PS50865">
    <property type="entry name" value="ZF_MYND_2"/>
    <property type="match status" value="1"/>
</dbReference>
<dbReference type="AlphaFoldDB" id="A0AAW0GJN1"/>
<organism evidence="7 8">
    <name type="scientific">Cerrena zonata</name>
    <dbReference type="NCBI Taxonomy" id="2478898"/>
    <lineage>
        <taxon>Eukaryota</taxon>
        <taxon>Fungi</taxon>
        <taxon>Dikarya</taxon>
        <taxon>Basidiomycota</taxon>
        <taxon>Agaricomycotina</taxon>
        <taxon>Agaricomycetes</taxon>
        <taxon>Polyporales</taxon>
        <taxon>Cerrenaceae</taxon>
        <taxon>Cerrena</taxon>
    </lineage>
</organism>
<keyword evidence="3" id="KW-0862">Zinc</keyword>
<dbReference type="EMBL" id="JASBNA010000005">
    <property type="protein sequence ID" value="KAK7691979.1"/>
    <property type="molecule type" value="Genomic_DNA"/>
</dbReference>
<accession>A0AAW0GJN1</accession>
<evidence type="ECO:0000256" key="1">
    <source>
        <dbReference type="ARBA" id="ARBA00022723"/>
    </source>
</evidence>
<dbReference type="SUPFAM" id="SSF144232">
    <property type="entry name" value="HIT/MYND zinc finger-like"/>
    <property type="match status" value="1"/>
</dbReference>
<dbReference type="Gene3D" id="6.10.140.2220">
    <property type="match status" value="1"/>
</dbReference>
<evidence type="ECO:0000256" key="5">
    <source>
        <dbReference type="SAM" id="MobiDB-lite"/>
    </source>
</evidence>
<feature type="domain" description="MYND-type" evidence="6">
    <location>
        <begin position="467"/>
        <end position="507"/>
    </location>
</feature>
<dbReference type="Proteomes" id="UP001385951">
    <property type="component" value="Unassembled WGS sequence"/>
</dbReference>
<feature type="compositionally biased region" description="Acidic residues" evidence="5">
    <location>
        <begin position="529"/>
        <end position="546"/>
    </location>
</feature>
<keyword evidence="2 4" id="KW-0863">Zinc-finger</keyword>
<evidence type="ECO:0000313" key="8">
    <source>
        <dbReference type="Proteomes" id="UP001385951"/>
    </source>
</evidence>
<evidence type="ECO:0000256" key="2">
    <source>
        <dbReference type="ARBA" id="ARBA00022771"/>
    </source>
</evidence>
<keyword evidence="1" id="KW-0479">Metal-binding</keyword>
<evidence type="ECO:0000259" key="6">
    <source>
        <dbReference type="PROSITE" id="PS50865"/>
    </source>
</evidence>
<sequence>MSSPSPNPVALEIADDLDHGLGLKYSQLFQNNPTSAVQLLRKFHTSKASGRIYLSDALGKFLTTRATTSDWTALIFAGLLNAIVEIASDRSIYTDCFTNRTKLMYVCNILLILRRFATILNAEMGQHPFHGSTKYLLENCDTICHLLWNHRLMMRPSPHRKPDLDCSGPLSSFVLSVMTLKESFHTTPQPPIVHSVHLLLTCWCLGEPGLEWTHHLTTKIIDLLGDDAGAKIKVVMGDPSVQPAFLRTLHFLCCSKTLVDDFLFKIFLFACMCSGHEPSLQKTMLTFRHDDLSLMEALSMACQRQFCYGDHSLTKKVSYAFLKMFQICRFKTYHPEPPLLETWYRNIDLWALVSQIILIEGEGRDGIPIINMGIDILEDDLIFLKMTAGNTLDSPYSHQLRAVLGKVIPLMLNTFIASDISRNDPRYELVRQYRTVIESYGMDIEGEHVAYYPGYETHYHSCHYPNCMCSHKRPLHPLRVCKGCWSVFYCGAPCQAMDWTSGHRDVCLAYQGKEFEPTPIYQPPPVAPEEPEDDEDENTSDVEDHT</sequence>
<gene>
    <name evidence="7" type="ORF">QCA50_005384</name>
</gene>
<dbReference type="Pfam" id="PF01753">
    <property type="entry name" value="zf-MYND"/>
    <property type="match status" value="1"/>
</dbReference>